<evidence type="ECO:0000259" key="2">
    <source>
        <dbReference type="Pfam" id="PF04982"/>
    </source>
</evidence>
<dbReference type="Pfam" id="PF04982">
    <property type="entry name" value="TM_HPP"/>
    <property type="match status" value="1"/>
</dbReference>
<dbReference type="PANTHER" id="PTHR33741">
    <property type="entry name" value="TRANSMEMBRANE PROTEIN DDB_G0269096-RELATED"/>
    <property type="match status" value="1"/>
</dbReference>
<name>A0A841U595_9BACL</name>
<dbReference type="InterPro" id="IPR058581">
    <property type="entry name" value="TM_HPP"/>
</dbReference>
<dbReference type="EMBL" id="JACJVR010000140">
    <property type="protein sequence ID" value="MBB6695796.1"/>
    <property type="molecule type" value="Genomic_DNA"/>
</dbReference>
<sequence length="176" mass="18303">MATLSKAIMAYVGKMKGQGRSPLKIAPANAWMGFAGGFVAIGLLGLLTEWSSEAWIMAPFGASCVLAFGLWDAPLSQPRNIVGGHVVSAIVGLAVYHLLGGGPVCMALAVGLAIAAMILTKTTHPPAGANPLVVMMAGSDWSFLLAPVLLGAASIAALALIVNNLNRKRRYPTFWF</sequence>
<dbReference type="Proteomes" id="UP000553776">
    <property type="component" value="Unassembled WGS sequence"/>
</dbReference>
<feature type="transmembrane region" description="Helical" evidence="1">
    <location>
        <begin position="86"/>
        <end position="119"/>
    </location>
</feature>
<protein>
    <submittedName>
        <fullName evidence="3">HPP family protein</fullName>
    </submittedName>
</protein>
<dbReference type="PANTHER" id="PTHR33741:SF5">
    <property type="entry name" value="TRANSMEMBRANE PROTEIN DDB_G0269096-RELATED"/>
    <property type="match status" value="1"/>
</dbReference>
<dbReference type="RefSeq" id="WP_185139740.1">
    <property type="nucleotide sequence ID" value="NZ_JACJVR010000140.1"/>
</dbReference>
<evidence type="ECO:0000313" key="3">
    <source>
        <dbReference type="EMBL" id="MBB6695796.1"/>
    </source>
</evidence>
<dbReference type="AlphaFoldDB" id="A0A841U595"/>
<reference evidence="3 4" key="1">
    <citation type="submission" date="2020-08" db="EMBL/GenBank/DDBJ databases">
        <title>Cohnella phylogeny.</title>
        <authorList>
            <person name="Dunlap C."/>
        </authorList>
    </citation>
    <scope>NUCLEOTIDE SEQUENCE [LARGE SCALE GENOMIC DNA]</scope>
    <source>
        <strain evidence="3 4">DSM 25239</strain>
    </source>
</reference>
<feature type="transmembrane region" description="Helical" evidence="1">
    <location>
        <begin position="141"/>
        <end position="162"/>
    </location>
</feature>
<keyword evidence="4" id="KW-1185">Reference proteome</keyword>
<feature type="transmembrane region" description="Helical" evidence="1">
    <location>
        <begin position="30"/>
        <end position="48"/>
    </location>
</feature>
<keyword evidence="1" id="KW-0812">Transmembrane</keyword>
<organism evidence="3 4">
    <name type="scientific">Cohnella xylanilytica</name>
    <dbReference type="NCBI Taxonomy" id="557555"/>
    <lineage>
        <taxon>Bacteria</taxon>
        <taxon>Bacillati</taxon>
        <taxon>Bacillota</taxon>
        <taxon>Bacilli</taxon>
        <taxon>Bacillales</taxon>
        <taxon>Paenibacillaceae</taxon>
        <taxon>Cohnella</taxon>
    </lineage>
</organism>
<keyword evidence="1" id="KW-0472">Membrane</keyword>
<accession>A0A841U595</accession>
<gene>
    <name evidence="3" type="ORF">H7B90_30825</name>
</gene>
<comment type="caution">
    <text evidence="3">The sequence shown here is derived from an EMBL/GenBank/DDBJ whole genome shotgun (WGS) entry which is preliminary data.</text>
</comment>
<feature type="transmembrane region" description="Helical" evidence="1">
    <location>
        <begin position="54"/>
        <end position="74"/>
    </location>
</feature>
<dbReference type="InterPro" id="IPR007065">
    <property type="entry name" value="HPP"/>
</dbReference>
<keyword evidence="1" id="KW-1133">Transmembrane helix</keyword>
<evidence type="ECO:0000256" key="1">
    <source>
        <dbReference type="SAM" id="Phobius"/>
    </source>
</evidence>
<proteinExistence type="predicted"/>
<feature type="domain" description="HPP transmembrane region" evidence="2">
    <location>
        <begin position="25"/>
        <end position="172"/>
    </location>
</feature>
<evidence type="ECO:0000313" key="4">
    <source>
        <dbReference type="Proteomes" id="UP000553776"/>
    </source>
</evidence>